<organism evidence="1 2">
    <name type="scientific">Clostridium botulinum B2 450</name>
    <dbReference type="NCBI Taxonomy" id="1379739"/>
    <lineage>
        <taxon>Bacteria</taxon>
        <taxon>Bacillati</taxon>
        <taxon>Bacillota</taxon>
        <taxon>Clostridia</taxon>
        <taxon>Eubacteriales</taxon>
        <taxon>Clostridiaceae</taxon>
        <taxon>Clostridium</taxon>
    </lineage>
</organism>
<protein>
    <submittedName>
        <fullName evidence="1">Uncharacterized protein</fullName>
    </submittedName>
</protein>
<dbReference type="OrthoDB" id="2965948at2"/>
<reference evidence="1 2" key="1">
    <citation type="submission" date="2014-06" db="EMBL/GenBank/DDBJ databases">
        <title>Genome characterization of distinct group I Clostridium botulinum lineages.</title>
        <authorList>
            <person name="Giordani F."/>
            <person name="Anselmo A."/>
            <person name="Fillo S."/>
            <person name="Palozzi A.M."/>
            <person name="Fortunato A."/>
            <person name="Gentile B."/>
            <person name="Ciammaruconi A."/>
            <person name="Anniballi F."/>
            <person name="De Medici D."/>
            <person name="Lista F."/>
        </authorList>
    </citation>
    <scope>NUCLEOTIDE SEQUENCE [LARGE SCALE GENOMIC DNA]</scope>
    <source>
        <strain evidence="1 2">B2 450</strain>
    </source>
</reference>
<dbReference type="HOGENOM" id="CLU_083559_0_0_9"/>
<sequence length="224" mass="25821">MDESKDKSNIDDNGIIEGIGKSLSCKCPEPTALMKESANLLFRIPVFLSHPSRLNEVQQEFVDAIIRKIRKVLLFPRTLPVTEQYPETPLTNIRRMILSSYGMVALNLRQRRVNLIENNLNQPLVGTVWEENPFAQIEPSMAYQYGLPLLLIREIGVEQTGIWSFGVGPFLILEWDSTAPNPIETFFTRNDWKSIFENWVGQVRTGYYIQTQPQFQYSCLHNNL</sequence>
<dbReference type="PATRIC" id="fig|1379739.3.peg.995"/>
<dbReference type="AlphaFoldDB" id="A0A0D0ZVJ2"/>
<evidence type="ECO:0000313" key="2">
    <source>
        <dbReference type="Proteomes" id="UP000032250"/>
    </source>
</evidence>
<dbReference type="RefSeq" id="WP_043031455.1">
    <property type="nucleotide sequence ID" value="NZ_JXSU01000007.1"/>
</dbReference>
<accession>A0A0D0ZVJ2</accession>
<dbReference type="EMBL" id="JXSU01000007">
    <property type="protein sequence ID" value="KIS22668.1"/>
    <property type="molecule type" value="Genomic_DNA"/>
</dbReference>
<proteinExistence type="predicted"/>
<gene>
    <name evidence="1" type="ORF">N495_03405</name>
</gene>
<dbReference type="Proteomes" id="UP000032250">
    <property type="component" value="Unassembled WGS sequence"/>
</dbReference>
<evidence type="ECO:0000313" key="1">
    <source>
        <dbReference type="EMBL" id="KIS22668.1"/>
    </source>
</evidence>
<comment type="caution">
    <text evidence="1">The sequence shown here is derived from an EMBL/GenBank/DDBJ whole genome shotgun (WGS) entry which is preliminary data.</text>
</comment>
<name>A0A0D0ZVJ2_CLOBO</name>